<evidence type="ECO:0000313" key="12">
    <source>
        <dbReference type="Proteomes" id="UP001235133"/>
    </source>
</evidence>
<accession>A0ABU0Z5U7</accession>
<evidence type="ECO:0000256" key="2">
    <source>
        <dbReference type="ARBA" id="ARBA00011955"/>
    </source>
</evidence>
<keyword evidence="12" id="KW-1185">Reference proteome</keyword>
<evidence type="ECO:0000256" key="10">
    <source>
        <dbReference type="ARBA" id="ARBA00048540"/>
    </source>
</evidence>
<dbReference type="GO" id="GO:0016740">
    <property type="term" value="F:transferase activity"/>
    <property type="evidence" value="ECO:0007669"/>
    <property type="project" value="UniProtKB-KW"/>
</dbReference>
<organism evidence="11 12">
    <name type="scientific">Microbacterium psychrotolerans</name>
    <dbReference type="NCBI Taxonomy" id="3068321"/>
    <lineage>
        <taxon>Bacteria</taxon>
        <taxon>Bacillati</taxon>
        <taxon>Actinomycetota</taxon>
        <taxon>Actinomycetes</taxon>
        <taxon>Micrococcales</taxon>
        <taxon>Microbacteriaceae</taxon>
        <taxon>Microbacterium</taxon>
    </lineage>
</organism>
<dbReference type="EMBL" id="JAVFWO010000006">
    <property type="protein sequence ID" value="MDQ7879952.1"/>
    <property type="molecule type" value="Genomic_DNA"/>
</dbReference>
<evidence type="ECO:0000256" key="4">
    <source>
        <dbReference type="ARBA" id="ARBA00022630"/>
    </source>
</evidence>
<dbReference type="RefSeq" id="WP_308869611.1">
    <property type="nucleotide sequence ID" value="NZ_JAVFWO010000006.1"/>
</dbReference>
<protein>
    <recommendedName>
        <fullName evidence="3">FAD:protein FMN transferase</fullName>
        <ecNumber evidence="2">2.7.1.180</ecNumber>
    </recommendedName>
    <alternativeName>
        <fullName evidence="9">Flavin transferase</fullName>
    </alternativeName>
</protein>
<keyword evidence="8" id="KW-0460">Magnesium</keyword>
<keyword evidence="5 11" id="KW-0808">Transferase</keyword>
<name>A0ABU0Z5U7_9MICO</name>
<comment type="cofactor">
    <cofactor evidence="1">
        <name>Mg(2+)</name>
        <dbReference type="ChEBI" id="CHEBI:18420"/>
    </cofactor>
</comment>
<dbReference type="EC" id="2.7.1.180" evidence="2"/>
<keyword evidence="4" id="KW-0285">Flavoprotein</keyword>
<sequence>MSTAPDSWRFDAIGTTWDIVTERRLPAAVRDEVSARIDEFDRDWSRFRADSVVSALARTPGAVPAPADAVPMLDALATLSDATGGAVNPLVGGSLDALGYDAAYTLRDRGATPAPARWRELLSWHDGRLALVEPATIDVGALGKGRLVDLVLGILVRSESGDLTVDAGGDLALRGRPQRIGLEHPFDPRRAIGVWEVTDAALCASAVNRRAWPSATGIGTLHHVLDARTGQPVRTIAATWAAAADAMAADAVATALFFDGGPRLAHEWGVEWVRMTTDGRVEWSPGCRADLFVRTDVGPGIAPASRPNSLEQ</sequence>
<evidence type="ECO:0000313" key="11">
    <source>
        <dbReference type="EMBL" id="MDQ7879952.1"/>
    </source>
</evidence>
<dbReference type="InterPro" id="IPR003374">
    <property type="entry name" value="ApbE-like_sf"/>
</dbReference>
<evidence type="ECO:0000256" key="7">
    <source>
        <dbReference type="ARBA" id="ARBA00022827"/>
    </source>
</evidence>
<keyword evidence="6" id="KW-0479">Metal-binding</keyword>
<dbReference type="Gene3D" id="3.10.520.10">
    <property type="entry name" value="ApbE-like domains"/>
    <property type="match status" value="1"/>
</dbReference>
<dbReference type="Proteomes" id="UP001235133">
    <property type="component" value="Unassembled WGS sequence"/>
</dbReference>
<dbReference type="PANTHER" id="PTHR30040:SF2">
    <property type="entry name" value="FAD:PROTEIN FMN TRANSFERASE"/>
    <property type="match status" value="1"/>
</dbReference>
<comment type="caution">
    <text evidence="11">The sequence shown here is derived from an EMBL/GenBank/DDBJ whole genome shotgun (WGS) entry which is preliminary data.</text>
</comment>
<dbReference type="InterPro" id="IPR024932">
    <property type="entry name" value="ApbE"/>
</dbReference>
<reference evidence="11 12" key="1">
    <citation type="submission" date="2023-08" db="EMBL/GenBank/DDBJ databases">
        <title>Microbacterium psychrotolerans sp. nov., a psychrotolerant bacterium isolated from soil in Heilongjiang Province, China.</title>
        <authorList>
            <person name="An P."/>
            <person name="Zhao D."/>
            <person name="Xiang H."/>
        </authorList>
    </citation>
    <scope>NUCLEOTIDE SEQUENCE [LARGE SCALE GENOMIC DNA]</scope>
    <source>
        <strain evidence="11 12">QXD-8</strain>
    </source>
</reference>
<evidence type="ECO:0000256" key="1">
    <source>
        <dbReference type="ARBA" id="ARBA00001946"/>
    </source>
</evidence>
<evidence type="ECO:0000256" key="9">
    <source>
        <dbReference type="ARBA" id="ARBA00031306"/>
    </source>
</evidence>
<evidence type="ECO:0000256" key="8">
    <source>
        <dbReference type="ARBA" id="ARBA00022842"/>
    </source>
</evidence>
<evidence type="ECO:0000256" key="3">
    <source>
        <dbReference type="ARBA" id="ARBA00016337"/>
    </source>
</evidence>
<evidence type="ECO:0000256" key="5">
    <source>
        <dbReference type="ARBA" id="ARBA00022679"/>
    </source>
</evidence>
<evidence type="ECO:0000256" key="6">
    <source>
        <dbReference type="ARBA" id="ARBA00022723"/>
    </source>
</evidence>
<proteinExistence type="predicted"/>
<dbReference type="SUPFAM" id="SSF143631">
    <property type="entry name" value="ApbE-like"/>
    <property type="match status" value="1"/>
</dbReference>
<keyword evidence="7" id="KW-0274">FAD</keyword>
<comment type="catalytic activity">
    <reaction evidence="10">
        <text>L-threonyl-[protein] + FAD = FMN-L-threonyl-[protein] + AMP + H(+)</text>
        <dbReference type="Rhea" id="RHEA:36847"/>
        <dbReference type="Rhea" id="RHEA-COMP:11060"/>
        <dbReference type="Rhea" id="RHEA-COMP:11061"/>
        <dbReference type="ChEBI" id="CHEBI:15378"/>
        <dbReference type="ChEBI" id="CHEBI:30013"/>
        <dbReference type="ChEBI" id="CHEBI:57692"/>
        <dbReference type="ChEBI" id="CHEBI:74257"/>
        <dbReference type="ChEBI" id="CHEBI:456215"/>
        <dbReference type="EC" id="2.7.1.180"/>
    </reaction>
</comment>
<gene>
    <name evidence="11" type="ORF">Q9R08_18325</name>
</gene>
<dbReference type="Pfam" id="PF02424">
    <property type="entry name" value="ApbE"/>
    <property type="match status" value="1"/>
</dbReference>
<dbReference type="PANTHER" id="PTHR30040">
    <property type="entry name" value="THIAMINE BIOSYNTHESIS LIPOPROTEIN APBE"/>
    <property type="match status" value="1"/>
</dbReference>